<reference evidence="1" key="1">
    <citation type="journal article" date="2014" name="Front. Microbiol.">
        <title>High frequency of phylogenetically diverse reductive dehalogenase-homologous genes in deep subseafloor sedimentary metagenomes.</title>
        <authorList>
            <person name="Kawai M."/>
            <person name="Futagami T."/>
            <person name="Toyoda A."/>
            <person name="Takaki Y."/>
            <person name="Nishi S."/>
            <person name="Hori S."/>
            <person name="Arai W."/>
            <person name="Tsubouchi T."/>
            <person name="Morono Y."/>
            <person name="Uchiyama I."/>
            <person name="Ito T."/>
            <person name="Fujiyama A."/>
            <person name="Inagaki F."/>
            <person name="Takami H."/>
        </authorList>
    </citation>
    <scope>NUCLEOTIDE SEQUENCE</scope>
    <source>
        <strain evidence="1">Expedition CK06-06</strain>
    </source>
</reference>
<dbReference type="EMBL" id="BARS01034027">
    <property type="protein sequence ID" value="GAG17612.1"/>
    <property type="molecule type" value="Genomic_DNA"/>
</dbReference>
<proteinExistence type="predicted"/>
<feature type="non-terminal residue" evidence="1">
    <location>
        <position position="44"/>
    </location>
</feature>
<name>X0W2P5_9ZZZZ</name>
<protein>
    <submittedName>
        <fullName evidence="1">Uncharacterized protein</fullName>
    </submittedName>
</protein>
<gene>
    <name evidence="1" type="ORF">S01H1_52630</name>
</gene>
<comment type="caution">
    <text evidence="1">The sequence shown here is derived from an EMBL/GenBank/DDBJ whole genome shotgun (WGS) entry which is preliminary data.</text>
</comment>
<sequence length="44" mass="5084">MSSWQNASGKENHQSLFENVEIDRCIFCGGDRTEIARTDFVLMF</sequence>
<organism evidence="1">
    <name type="scientific">marine sediment metagenome</name>
    <dbReference type="NCBI Taxonomy" id="412755"/>
    <lineage>
        <taxon>unclassified sequences</taxon>
        <taxon>metagenomes</taxon>
        <taxon>ecological metagenomes</taxon>
    </lineage>
</organism>
<dbReference type="AlphaFoldDB" id="X0W2P5"/>
<evidence type="ECO:0000313" key="1">
    <source>
        <dbReference type="EMBL" id="GAG17612.1"/>
    </source>
</evidence>
<accession>X0W2P5</accession>